<evidence type="ECO:0008006" key="4">
    <source>
        <dbReference type="Google" id="ProtNLM"/>
    </source>
</evidence>
<dbReference type="AlphaFoldDB" id="A0A6B3QYC0"/>
<feature type="signal peptide" evidence="1">
    <location>
        <begin position="1"/>
        <end position="20"/>
    </location>
</feature>
<dbReference type="EMBL" id="JAAIKD010000001">
    <property type="protein sequence ID" value="NEV92752.1"/>
    <property type="molecule type" value="Genomic_DNA"/>
</dbReference>
<protein>
    <recommendedName>
        <fullName evidence="4">NIPSNAP protein</fullName>
    </recommendedName>
</protein>
<dbReference type="Proteomes" id="UP000478505">
    <property type="component" value="Unassembled WGS sequence"/>
</dbReference>
<proteinExistence type="predicted"/>
<name>A0A6B3QYC0_9FLAO</name>
<reference evidence="2 3" key="1">
    <citation type="submission" date="2020-02" db="EMBL/GenBank/DDBJ databases">
        <title>Flavobacteriaceae Psychroflexus bacterium YR1-1, complete genome.</title>
        <authorList>
            <person name="Li Y."/>
            <person name="Wu S."/>
        </authorList>
    </citation>
    <scope>NUCLEOTIDE SEQUENCE [LARGE SCALE GENOMIC DNA]</scope>
    <source>
        <strain evidence="2 3">YR1-1</strain>
    </source>
</reference>
<organism evidence="2 3">
    <name type="scientific">Psychroflexus aurantiacus</name>
    <dbReference type="NCBI Taxonomy" id="2709310"/>
    <lineage>
        <taxon>Bacteria</taxon>
        <taxon>Pseudomonadati</taxon>
        <taxon>Bacteroidota</taxon>
        <taxon>Flavobacteriia</taxon>
        <taxon>Flavobacteriales</taxon>
        <taxon>Flavobacteriaceae</taxon>
        <taxon>Psychroflexus</taxon>
    </lineage>
</organism>
<keyword evidence="3" id="KW-1185">Reference proteome</keyword>
<keyword evidence="1" id="KW-0732">Signal</keyword>
<accession>A0A6B3QYC0</accession>
<evidence type="ECO:0000313" key="2">
    <source>
        <dbReference type="EMBL" id="NEV92752.1"/>
    </source>
</evidence>
<gene>
    <name evidence="2" type="ORF">G3567_01160</name>
</gene>
<feature type="chain" id="PRO_5025653075" description="NIPSNAP protein" evidence="1">
    <location>
        <begin position="21"/>
        <end position="242"/>
    </location>
</feature>
<evidence type="ECO:0000313" key="3">
    <source>
        <dbReference type="Proteomes" id="UP000478505"/>
    </source>
</evidence>
<evidence type="ECO:0000256" key="1">
    <source>
        <dbReference type="SAM" id="SignalP"/>
    </source>
</evidence>
<sequence length="242" mass="27437">MKKLLMIILMFPLVAMSQEAETHLLTLTEFTVKQGHAAQFLDGVKKWKTCYNENEGTDSWSFWSRVQGESNVYGVSGDMANWAEMDKEDEAGNACRIVAMNFIMPHVEKAVNNITKSIPKWSKANMSTDTELVWVTYFKVKDGALFNEVVKEVSGTLAAEEGEPRGYWYGFMGGGPEAPDYMVSETFPSYAALDEDDKKDSPFAIYKKVHGDKKAKEMSDKWMKAVDKGWSYLWELNQDLSN</sequence>
<comment type="caution">
    <text evidence="2">The sequence shown here is derived from an EMBL/GenBank/DDBJ whole genome shotgun (WGS) entry which is preliminary data.</text>
</comment>
<dbReference type="RefSeq" id="WP_164003340.1">
    <property type="nucleotide sequence ID" value="NZ_JAAIKD010000001.1"/>
</dbReference>